<feature type="region of interest" description="Disordered" evidence="1">
    <location>
        <begin position="8"/>
        <end position="49"/>
    </location>
</feature>
<organism evidence="2 3">
    <name type="scientific">Liparis tanakae</name>
    <name type="common">Tanaka's snailfish</name>
    <dbReference type="NCBI Taxonomy" id="230148"/>
    <lineage>
        <taxon>Eukaryota</taxon>
        <taxon>Metazoa</taxon>
        <taxon>Chordata</taxon>
        <taxon>Craniata</taxon>
        <taxon>Vertebrata</taxon>
        <taxon>Euteleostomi</taxon>
        <taxon>Actinopterygii</taxon>
        <taxon>Neopterygii</taxon>
        <taxon>Teleostei</taxon>
        <taxon>Neoteleostei</taxon>
        <taxon>Acanthomorphata</taxon>
        <taxon>Eupercaria</taxon>
        <taxon>Perciformes</taxon>
        <taxon>Cottioidei</taxon>
        <taxon>Cottales</taxon>
        <taxon>Liparidae</taxon>
        <taxon>Liparis</taxon>
    </lineage>
</organism>
<feature type="compositionally biased region" description="Basic and acidic residues" evidence="1">
    <location>
        <begin position="9"/>
        <end position="18"/>
    </location>
</feature>
<feature type="compositionally biased region" description="Gly residues" evidence="1">
    <location>
        <begin position="20"/>
        <end position="49"/>
    </location>
</feature>
<dbReference type="EMBL" id="SRLO01018423">
    <property type="protein sequence ID" value="TNN23455.1"/>
    <property type="molecule type" value="Genomic_DNA"/>
</dbReference>
<keyword evidence="3" id="KW-1185">Reference proteome</keyword>
<protein>
    <submittedName>
        <fullName evidence="2">Uncharacterized protein</fullName>
    </submittedName>
</protein>
<proteinExistence type="predicted"/>
<comment type="caution">
    <text evidence="2">The sequence shown here is derived from an EMBL/GenBank/DDBJ whole genome shotgun (WGS) entry which is preliminary data.</text>
</comment>
<gene>
    <name evidence="2" type="ORF">EYF80_066424</name>
</gene>
<sequence length="89" mass="8657">MICSCLAADGERSKRDEAEGGGAAPGGGPRCDWPVGGGGRQFGPGPGGGGGLAAAAIGCRGEVCRGAAALLSPFGEWRRGLRGTARTGE</sequence>
<dbReference type="Proteomes" id="UP000314294">
    <property type="component" value="Unassembled WGS sequence"/>
</dbReference>
<evidence type="ECO:0000313" key="2">
    <source>
        <dbReference type="EMBL" id="TNN23455.1"/>
    </source>
</evidence>
<name>A0A4Z2E3U9_9TELE</name>
<evidence type="ECO:0000313" key="3">
    <source>
        <dbReference type="Proteomes" id="UP000314294"/>
    </source>
</evidence>
<reference evidence="2 3" key="1">
    <citation type="submission" date="2019-03" db="EMBL/GenBank/DDBJ databases">
        <title>First draft genome of Liparis tanakae, snailfish: a comprehensive survey of snailfish specific genes.</title>
        <authorList>
            <person name="Kim W."/>
            <person name="Song I."/>
            <person name="Jeong J.-H."/>
            <person name="Kim D."/>
            <person name="Kim S."/>
            <person name="Ryu S."/>
            <person name="Song J.Y."/>
            <person name="Lee S.K."/>
        </authorList>
    </citation>
    <scope>NUCLEOTIDE SEQUENCE [LARGE SCALE GENOMIC DNA]</scope>
    <source>
        <tissue evidence="2">Muscle</tissue>
    </source>
</reference>
<dbReference type="AlphaFoldDB" id="A0A4Z2E3U9"/>
<accession>A0A4Z2E3U9</accession>
<evidence type="ECO:0000256" key="1">
    <source>
        <dbReference type="SAM" id="MobiDB-lite"/>
    </source>
</evidence>